<comment type="caution">
    <text evidence="2">The sequence shown here is derived from an EMBL/GenBank/DDBJ whole genome shotgun (WGS) entry which is preliminary data.</text>
</comment>
<evidence type="ECO:0000313" key="3">
    <source>
        <dbReference type="Proteomes" id="UP001500642"/>
    </source>
</evidence>
<keyword evidence="1" id="KW-0413">Isomerase</keyword>
<dbReference type="PROSITE" id="PS00924">
    <property type="entry name" value="ASP_GLU_RACEMASE_2"/>
    <property type="match status" value="1"/>
</dbReference>
<dbReference type="SUPFAM" id="SSF53681">
    <property type="entry name" value="Aspartate/glutamate racemase"/>
    <property type="match status" value="2"/>
</dbReference>
<dbReference type="PANTHER" id="PTHR21198:SF2">
    <property type="entry name" value="GLUTAMATE RACEMASE"/>
    <property type="match status" value="1"/>
</dbReference>
<accession>A0ABP8JAJ1</accession>
<organism evidence="2 3">
    <name type="scientific">Brevibacterium pityocampae</name>
    <dbReference type="NCBI Taxonomy" id="506594"/>
    <lineage>
        <taxon>Bacteria</taxon>
        <taxon>Bacillati</taxon>
        <taxon>Actinomycetota</taxon>
        <taxon>Actinomycetes</taxon>
        <taxon>Micrococcales</taxon>
        <taxon>Brevibacteriaceae</taxon>
        <taxon>Brevibacterium</taxon>
    </lineage>
</organism>
<dbReference type="Proteomes" id="UP001500642">
    <property type="component" value="Unassembled WGS sequence"/>
</dbReference>
<reference evidence="3" key="1">
    <citation type="journal article" date="2019" name="Int. J. Syst. Evol. Microbiol.">
        <title>The Global Catalogue of Microorganisms (GCM) 10K type strain sequencing project: providing services to taxonomists for standard genome sequencing and annotation.</title>
        <authorList>
            <consortium name="The Broad Institute Genomics Platform"/>
            <consortium name="The Broad Institute Genome Sequencing Center for Infectious Disease"/>
            <person name="Wu L."/>
            <person name="Ma J."/>
        </authorList>
    </citation>
    <scope>NUCLEOTIDE SEQUENCE [LARGE SCALE GENOMIC DNA]</scope>
    <source>
        <strain evidence="3">JCM 17808</strain>
    </source>
</reference>
<dbReference type="InterPro" id="IPR015942">
    <property type="entry name" value="Asp/Glu/hydantoin_racemase"/>
</dbReference>
<name>A0ABP8JAJ1_9MICO</name>
<keyword evidence="3" id="KW-1185">Reference proteome</keyword>
<dbReference type="Gene3D" id="3.40.50.1860">
    <property type="match status" value="2"/>
</dbReference>
<dbReference type="PANTHER" id="PTHR21198">
    <property type="entry name" value="GLUTAMATE RACEMASE"/>
    <property type="match status" value="1"/>
</dbReference>
<proteinExistence type="predicted"/>
<sequence length="271" mass="28579">MSRPRTPLVGFIDSGLGLVDFADAFHRRVPHADLLLSMDPDWMPYGALDAEVVAERIIASAQVFSPWEPDAVVIACNTGSVHGLAPLRAQLEPGTPVIGTVPAIKTAADAGEPFAVWATRATTVSDYQRGLIEEFAAEAEVHPVACAGLAEAIDSAELAAVDTAIDAAIAATPEHVETIVLGCTHYGLVEDRIRARRPATRNLHDSPHAVARQTARRLGLDPDDPALAAGHGAGTGGRVLATYMSGRRSALPDTLDAYPAGLRLRRIEAHG</sequence>
<evidence type="ECO:0000256" key="1">
    <source>
        <dbReference type="ARBA" id="ARBA00023235"/>
    </source>
</evidence>
<dbReference type="InterPro" id="IPR001920">
    <property type="entry name" value="Asp/Glu_race"/>
</dbReference>
<dbReference type="Pfam" id="PF01177">
    <property type="entry name" value="Asp_Glu_race"/>
    <property type="match status" value="1"/>
</dbReference>
<dbReference type="InterPro" id="IPR033134">
    <property type="entry name" value="Asp/Glu_racemase_AS_2"/>
</dbReference>
<protein>
    <submittedName>
        <fullName evidence="2">Aspartate/glutamate racemase family protein</fullName>
    </submittedName>
</protein>
<evidence type="ECO:0000313" key="2">
    <source>
        <dbReference type="EMBL" id="GAA4387669.1"/>
    </source>
</evidence>
<dbReference type="EMBL" id="BAABGL010000004">
    <property type="protein sequence ID" value="GAA4387669.1"/>
    <property type="molecule type" value="Genomic_DNA"/>
</dbReference>
<gene>
    <name evidence="2" type="ORF">GCM10023167_11810</name>
</gene>